<keyword evidence="10" id="KW-0106">Calcium</keyword>
<dbReference type="GO" id="GO:0005886">
    <property type="term" value="C:plasma membrane"/>
    <property type="evidence" value="ECO:0007669"/>
    <property type="project" value="UniProtKB-SubCell"/>
</dbReference>
<evidence type="ECO:0000256" key="2">
    <source>
        <dbReference type="ARBA" id="ARBA00004477"/>
    </source>
</evidence>
<dbReference type="FunFam" id="2.60.40.150:FF:000025">
    <property type="entry name" value="Extended synaptotagmin 2"/>
    <property type="match status" value="1"/>
</dbReference>
<dbReference type="GO" id="GO:0031210">
    <property type="term" value="F:phosphatidylcholine binding"/>
    <property type="evidence" value="ECO:0007669"/>
    <property type="project" value="TreeGrafter"/>
</dbReference>
<name>A0A8C2J7Y0_CYPCA</name>
<evidence type="ECO:0000256" key="16">
    <source>
        <dbReference type="SAM" id="Phobius"/>
    </source>
</evidence>
<feature type="region of interest" description="Disordered" evidence="15">
    <location>
        <begin position="1"/>
        <end position="29"/>
    </location>
</feature>
<evidence type="ECO:0000313" key="19">
    <source>
        <dbReference type="Ensembl" id="ENSCCRP00020091436.1"/>
    </source>
</evidence>
<dbReference type="GO" id="GO:0008429">
    <property type="term" value="F:phosphatidylethanolamine binding"/>
    <property type="evidence" value="ECO:0007669"/>
    <property type="project" value="TreeGrafter"/>
</dbReference>
<comment type="similarity">
    <text evidence="3">Belongs to the extended synaptotagmin family.</text>
</comment>
<dbReference type="Ensembl" id="ENSCCRT00020099921.1">
    <property type="protein sequence ID" value="ENSCCRP00020091436.1"/>
    <property type="gene ID" value="ENSCCRG00020041770.1"/>
</dbReference>
<keyword evidence="9" id="KW-0256">Endoplasmic reticulum</keyword>
<keyword evidence="4" id="KW-0813">Transport</keyword>
<evidence type="ECO:0000256" key="6">
    <source>
        <dbReference type="ARBA" id="ARBA00022692"/>
    </source>
</evidence>
<dbReference type="SUPFAM" id="SSF49562">
    <property type="entry name" value="C2 domain (Calcium/lipid-binding domain, CaLB)"/>
    <property type="match status" value="3"/>
</dbReference>
<dbReference type="GO" id="GO:0061817">
    <property type="term" value="P:endoplasmic reticulum-plasma membrane tethering"/>
    <property type="evidence" value="ECO:0007669"/>
    <property type="project" value="InterPro"/>
</dbReference>
<evidence type="ECO:0000256" key="5">
    <source>
        <dbReference type="ARBA" id="ARBA00022475"/>
    </source>
</evidence>
<protein>
    <submittedName>
        <fullName evidence="19">Extended synaptotagmin-like protein 2a</fullName>
    </submittedName>
</protein>
<organism evidence="19 20">
    <name type="scientific">Cyprinus carpio</name>
    <name type="common">Common carp</name>
    <dbReference type="NCBI Taxonomy" id="7962"/>
    <lineage>
        <taxon>Eukaryota</taxon>
        <taxon>Metazoa</taxon>
        <taxon>Chordata</taxon>
        <taxon>Craniata</taxon>
        <taxon>Vertebrata</taxon>
        <taxon>Euteleostomi</taxon>
        <taxon>Actinopterygii</taxon>
        <taxon>Neopterygii</taxon>
        <taxon>Teleostei</taxon>
        <taxon>Ostariophysi</taxon>
        <taxon>Cypriniformes</taxon>
        <taxon>Cyprinidae</taxon>
        <taxon>Cyprininae</taxon>
        <taxon>Cyprinus</taxon>
    </lineage>
</organism>
<feature type="compositionally biased region" description="Low complexity" evidence="15">
    <location>
        <begin position="625"/>
        <end position="648"/>
    </location>
</feature>
<dbReference type="PANTHER" id="PTHR45761:SF2">
    <property type="entry name" value="EXTENDED SYNAPTOTAGMIN-2"/>
    <property type="match status" value="1"/>
</dbReference>
<dbReference type="Pfam" id="PF17047">
    <property type="entry name" value="SMP_LBD"/>
    <property type="match status" value="1"/>
</dbReference>
<dbReference type="SMART" id="SM00239">
    <property type="entry name" value="C2"/>
    <property type="match status" value="3"/>
</dbReference>
<evidence type="ECO:0000256" key="14">
    <source>
        <dbReference type="ARBA" id="ARBA00023136"/>
    </source>
</evidence>
<evidence type="ECO:0000256" key="1">
    <source>
        <dbReference type="ARBA" id="ARBA00004202"/>
    </source>
</evidence>
<evidence type="ECO:0000256" key="7">
    <source>
        <dbReference type="ARBA" id="ARBA00022723"/>
    </source>
</evidence>
<dbReference type="GO" id="GO:0005509">
    <property type="term" value="F:calcium ion binding"/>
    <property type="evidence" value="ECO:0007669"/>
    <property type="project" value="TreeGrafter"/>
</dbReference>
<dbReference type="CDD" id="cd08391">
    <property type="entry name" value="C2A_C2C_Synaptotagmin_like"/>
    <property type="match status" value="1"/>
</dbReference>
<feature type="compositionally biased region" description="Polar residues" evidence="15">
    <location>
        <begin position="609"/>
        <end position="624"/>
    </location>
</feature>
<keyword evidence="14 16" id="KW-0472">Membrane</keyword>
<dbReference type="PROSITE" id="PS50004">
    <property type="entry name" value="C2"/>
    <property type="match status" value="3"/>
</dbReference>
<evidence type="ECO:0000256" key="15">
    <source>
        <dbReference type="SAM" id="MobiDB-lite"/>
    </source>
</evidence>
<dbReference type="PROSITE" id="PS51847">
    <property type="entry name" value="SMP"/>
    <property type="match status" value="1"/>
</dbReference>
<evidence type="ECO:0000259" key="18">
    <source>
        <dbReference type="PROSITE" id="PS51847"/>
    </source>
</evidence>
<feature type="domain" description="C2" evidence="17">
    <location>
        <begin position="439"/>
        <end position="584"/>
    </location>
</feature>
<dbReference type="InterPro" id="IPR037733">
    <property type="entry name" value="Ext_Synaptotagmin_C2A"/>
</dbReference>
<feature type="compositionally biased region" description="Polar residues" evidence="15">
    <location>
        <begin position="670"/>
        <end position="728"/>
    </location>
</feature>
<dbReference type="FunFam" id="2.60.40.150:FF:000091">
    <property type="entry name" value="Extended synaptotagmin 2"/>
    <property type="match status" value="1"/>
</dbReference>
<feature type="domain" description="SMP-LTD" evidence="18">
    <location>
        <begin position="116"/>
        <end position="295"/>
    </location>
</feature>
<accession>A0A8C2J7Y0</accession>
<evidence type="ECO:0000256" key="8">
    <source>
        <dbReference type="ARBA" id="ARBA00022737"/>
    </source>
</evidence>
<evidence type="ECO:0000256" key="11">
    <source>
        <dbReference type="ARBA" id="ARBA00022989"/>
    </source>
</evidence>
<keyword evidence="13" id="KW-0446">Lipid-binding</keyword>
<dbReference type="InterPro" id="IPR039010">
    <property type="entry name" value="Synaptotagmin_SMP"/>
</dbReference>
<dbReference type="GO" id="GO:0006869">
    <property type="term" value="P:lipid transport"/>
    <property type="evidence" value="ECO:0007669"/>
    <property type="project" value="UniProtKB-KW"/>
</dbReference>
<feature type="compositionally biased region" description="Basic and acidic residues" evidence="15">
    <location>
        <begin position="652"/>
        <end position="663"/>
    </location>
</feature>
<evidence type="ECO:0000256" key="12">
    <source>
        <dbReference type="ARBA" id="ARBA00023055"/>
    </source>
</evidence>
<keyword evidence="7" id="KW-0479">Metal-binding</keyword>
<comment type="subcellular location">
    <subcellularLocation>
        <location evidence="1">Cell membrane</location>
        <topology evidence="1">Peripheral membrane protein</topology>
    </subcellularLocation>
    <subcellularLocation>
        <location evidence="2">Endoplasmic reticulum membrane</location>
        <topology evidence="2">Multi-pass membrane protein</topology>
    </subcellularLocation>
</comment>
<feature type="region of interest" description="Disordered" evidence="15">
    <location>
        <begin position="609"/>
        <end position="729"/>
    </location>
</feature>
<dbReference type="InterPro" id="IPR035892">
    <property type="entry name" value="C2_domain_sf"/>
</dbReference>
<dbReference type="GO" id="GO:0035091">
    <property type="term" value="F:phosphatidylinositol binding"/>
    <property type="evidence" value="ECO:0007669"/>
    <property type="project" value="TreeGrafter"/>
</dbReference>
<dbReference type="InterPro" id="IPR031468">
    <property type="entry name" value="SMP_LBD"/>
</dbReference>
<keyword evidence="6 16" id="KW-0812">Transmembrane</keyword>
<evidence type="ECO:0000256" key="13">
    <source>
        <dbReference type="ARBA" id="ARBA00023121"/>
    </source>
</evidence>
<keyword evidence="5" id="KW-1003">Cell membrane</keyword>
<dbReference type="PANTHER" id="PTHR45761">
    <property type="entry name" value="EXTENDED SYNAPTOTAGMIN-LIKE PROTEIN 2, ISOFORM C"/>
    <property type="match status" value="1"/>
</dbReference>
<evidence type="ECO:0000256" key="10">
    <source>
        <dbReference type="ARBA" id="ARBA00022837"/>
    </source>
</evidence>
<feature type="domain" description="C2" evidence="17">
    <location>
        <begin position="688"/>
        <end position="815"/>
    </location>
</feature>
<keyword evidence="12" id="KW-0445">Lipid transport</keyword>
<dbReference type="CDD" id="cd04050">
    <property type="entry name" value="C2B_Synaptotagmin-like"/>
    <property type="match status" value="1"/>
</dbReference>
<evidence type="ECO:0000259" key="17">
    <source>
        <dbReference type="PROSITE" id="PS50004"/>
    </source>
</evidence>
<keyword evidence="8" id="KW-0677">Repeat</keyword>
<dbReference type="GO" id="GO:0005789">
    <property type="term" value="C:endoplasmic reticulum membrane"/>
    <property type="evidence" value="ECO:0007669"/>
    <property type="project" value="UniProtKB-SubCell"/>
</dbReference>
<dbReference type="Gene3D" id="2.60.40.150">
    <property type="entry name" value="C2 domain"/>
    <property type="match status" value="3"/>
</dbReference>
<feature type="domain" description="C2" evidence="17">
    <location>
        <begin position="294"/>
        <end position="414"/>
    </location>
</feature>
<proteinExistence type="inferred from homology"/>
<dbReference type="Pfam" id="PF00168">
    <property type="entry name" value="C2"/>
    <property type="match status" value="3"/>
</dbReference>
<dbReference type="InterPro" id="IPR037749">
    <property type="entry name" value="Ext_Synaptotagmin_C2B"/>
</dbReference>
<keyword evidence="11 16" id="KW-1133">Transmembrane helix</keyword>
<reference evidence="19" key="1">
    <citation type="submission" date="2025-08" db="UniProtKB">
        <authorList>
            <consortium name="Ensembl"/>
        </authorList>
    </citation>
    <scope>IDENTIFICATION</scope>
</reference>
<dbReference type="AlphaFoldDB" id="A0A8C2J7Y0"/>
<dbReference type="InterPro" id="IPR051634">
    <property type="entry name" value="Extended_Synaptotagmin"/>
</dbReference>
<evidence type="ECO:0000313" key="20">
    <source>
        <dbReference type="Proteomes" id="UP000694701"/>
    </source>
</evidence>
<sequence length="815" mass="91014">MSASANGGKPKPAPAVSQNGPGSVPPSPTDVNTLEPMGIKLAKTFLLIFPIYVLGYLEFSFSWVLIILAVLFWLRRNQGSRFAPVNRALAFLEQEERAVRQSVRSSELPPWVHFPDVERVEWLNKTVHQMWPYICQFVDKLFRETIEPAVQGANAHLSTFTFSKIDMGDKPLRVDGVKVYTENVDRRQIIMDLQISFVGNTEIDVDIKKYYCRAGIKSIQLNGVLRVIMEPLLGDMPLIGALSVFFLKKPLLDINWTGLTNMLDIPGINGLCDSIIQDIIYSYLVLPNKITIPLVNEAQISKLRFPMPKGILRIHFLEAQDLVGKDKFLGGLIKGKSDPYGVIQLGNQLFRSKIIKETVNPKWNEVYEAFVYDHPGQNVEIELYDEDTDKDDYLGSLTISVDELEKEQKVDEWFVLDDVATGKLHLKIEWLSLLPTPDKLDEVLSSIKAAKGQANDGLSSALLLVHLDSAKNLPVSININTHTYTPTLAFLLPYFSVLHLSGKKVASMPSPFVQFTVGHKSFESKTRYKTNEPVWEEAFTFLIHNPKCQELEVEVKDEKHECSLGTFSLPLSKLLQEDQMTLSQRFPLKNTGPGATLKMKMALRVTHISSTTPNPSPQQANVSEPTPTSKTQQPTPAPRSKPTSTPSPRVEPLIDSRPLEDSPTHLAKSGRSTSNLAISGSQLHLNNKEPTPSIASDISNPNINSTTSPKKQTNCRGTPNLISSTENGSDPYVRLYLLPDKRRSGRRKTNTMKKTVNPIYDQSFEFSVSLVELHRRTLDVAVKNGGGILSKHRGLLGKVLVDLTSEDISKSSTQW</sequence>
<dbReference type="GO" id="GO:0005544">
    <property type="term" value="F:calcium-dependent phospholipid binding"/>
    <property type="evidence" value="ECO:0007669"/>
    <property type="project" value="TreeGrafter"/>
</dbReference>
<evidence type="ECO:0000256" key="9">
    <source>
        <dbReference type="ARBA" id="ARBA00022824"/>
    </source>
</evidence>
<dbReference type="InterPro" id="IPR000008">
    <property type="entry name" value="C2_dom"/>
</dbReference>
<evidence type="ECO:0000256" key="4">
    <source>
        <dbReference type="ARBA" id="ARBA00022448"/>
    </source>
</evidence>
<dbReference type="Proteomes" id="UP000694701">
    <property type="component" value="Unplaced"/>
</dbReference>
<feature type="transmembrane region" description="Helical" evidence="16">
    <location>
        <begin position="45"/>
        <end position="74"/>
    </location>
</feature>
<evidence type="ECO:0000256" key="3">
    <source>
        <dbReference type="ARBA" id="ARBA00005867"/>
    </source>
</evidence>